<keyword evidence="2" id="KW-1185">Reference proteome</keyword>
<dbReference type="Proteomes" id="UP000283734">
    <property type="component" value="Unassembled WGS sequence"/>
</dbReference>
<accession>A0A418Y283</accession>
<protein>
    <submittedName>
        <fullName evidence="1">Uncharacterized protein</fullName>
    </submittedName>
</protein>
<comment type="caution">
    <text evidence="1">The sequence shown here is derived from an EMBL/GenBank/DDBJ whole genome shotgun (WGS) entry which is preliminary data.</text>
</comment>
<evidence type="ECO:0000313" key="1">
    <source>
        <dbReference type="EMBL" id="RJG19654.1"/>
    </source>
</evidence>
<name>A0A418Y283_9GAMM</name>
<dbReference type="InterPro" id="IPR045508">
    <property type="entry name" value="DUF6482"/>
</dbReference>
<reference evidence="1 2" key="1">
    <citation type="submission" date="2018-09" db="EMBL/GenBank/DDBJ databases">
        <title>Alcanivorax profundi sp. nov., isolated from 1000 m-depth seawater of the Mariana Trench.</title>
        <authorList>
            <person name="Liu J."/>
        </authorList>
    </citation>
    <scope>NUCLEOTIDE SEQUENCE [LARGE SCALE GENOMIC DNA]</scope>
    <source>
        <strain evidence="1 2">MTEO17</strain>
    </source>
</reference>
<dbReference type="EMBL" id="QYYA01000001">
    <property type="protein sequence ID" value="RJG19654.1"/>
    <property type="molecule type" value="Genomic_DNA"/>
</dbReference>
<dbReference type="Pfam" id="PF20090">
    <property type="entry name" value="DUF6482"/>
    <property type="match status" value="1"/>
</dbReference>
<sequence>MNTLTAKQLTNKQVEEIQITSACLSVCTVRVFLNGQWFWIVGQDGKIQRFNGPEHANNQLSGISTNKATLIHHSAHAEMVGQPEGETIPPLQVGFHWRSDHSR</sequence>
<gene>
    <name evidence="1" type="ORF">D4A39_02020</name>
</gene>
<evidence type="ECO:0000313" key="2">
    <source>
        <dbReference type="Proteomes" id="UP000283734"/>
    </source>
</evidence>
<organism evidence="1 2">
    <name type="scientific">Alcanivorax profundi</name>
    <dbReference type="NCBI Taxonomy" id="2338368"/>
    <lineage>
        <taxon>Bacteria</taxon>
        <taxon>Pseudomonadati</taxon>
        <taxon>Pseudomonadota</taxon>
        <taxon>Gammaproteobacteria</taxon>
        <taxon>Oceanospirillales</taxon>
        <taxon>Alcanivoracaceae</taxon>
        <taxon>Alcanivorax</taxon>
    </lineage>
</organism>
<proteinExistence type="predicted"/>
<dbReference type="AlphaFoldDB" id="A0A418Y283"/>